<dbReference type="AlphaFoldDB" id="A0A919T133"/>
<proteinExistence type="predicted"/>
<dbReference type="EMBL" id="BOQP01000044">
    <property type="protein sequence ID" value="GIM80918.1"/>
    <property type="molecule type" value="Genomic_DNA"/>
</dbReference>
<reference evidence="1" key="1">
    <citation type="submission" date="2021-03" db="EMBL/GenBank/DDBJ databases">
        <title>Whole genome shotgun sequence of Actinoplanes consettensis NBRC 14913.</title>
        <authorList>
            <person name="Komaki H."/>
            <person name="Tamura T."/>
        </authorList>
    </citation>
    <scope>NUCLEOTIDE SEQUENCE</scope>
    <source>
        <strain evidence="1">NBRC 14913</strain>
    </source>
</reference>
<dbReference type="Proteomes" id="UP000680865">
    <property type="component" value="Unassembled WGS sequence"/>
</dbReference>
<evidence type="ECO:0000313" key="2">
    <source>
        <dbReference type="Proteomes" id="UP000680865"/>
    </source>
</evidence>
<protein>
    <submittedName>
        <fullName evidence="1">Uncharacterized protein</fullName>
    </submittedName>
</protein>
<gene>
    <name evidence="1" type="ORF">Aco04nite_73590</name>
</gene>
<comment type="caution">
    <text evidence="1">The sequence shown here is derived from an EMBL/GenBank/DDBJ whole genome shotgun (WGS) entry which is preliminary data.</text>
</comment>
<name>A0A919T133_9ACTN</name>
<organism evidence="1 2">
    <name type="scientific">Winogradskya consettensis</name>
    <dbReference type="NCBI Taxonomy" id="113560"/>
    <lineage>
        <taxon>Bacteria</taxon>
        <taxon>Bacillati</taxon>
        <taxon>Actinomycetota</taxon>
        <taxon>Actinomycetes</taxon>
        <taxon>Micromonosporales</taxon>
        <taxon>Micromonosporaceae</taxon>
        <taxon>Winogradskya</taxon>
    </lineage>
</organism>
<keyword evidence="2" id="KW-1185">Reference proteome</keyword>
<accession>A0A919T133</accession>
<evidence type="ECO:0000313" key="1">
    <source>
        <dbReference type="EMBL" id="GIM80918.1"/>
    </source>
</evidence>
<sequence>MGRAEPFAGRIVKTPRPRPFTAFVSFSCLFALRLAARHGVWWLLAIPVLTGFGW</sequence>